<comment type="caution">
    <text evidence="1">The sequence shown here is derived from an EMBL/GenBank/DDBJ whole genome shotgun (WGS) entry which is preliminary data.</text>
</comment>
<proteinExistence type="predicted"/>
<dbReference type="Proteomes" id="UP000241769">
    <property type="component" value="Unassembled WGS sequence"/>
</dbReference>
<gene>
    <name evidence="1" type="ORF">PROFUN_14759</name>
</gene>
<dbReference type="InParanoid" id="A0A2P6MYQ4"/>
<dbReference type="AlphaFoldDB" id="A0A2P6MYQ4"/>
<evidence type="ECO:0000313" key="2">
    <source>
        <dbReference type="Proteomes" id="UP000241769"/>
    </source>
</evidence>
<evidence type="ECO:0000313" key="1">
    <source>
        <dbReference type="EMBL" id="PRP76829.1"/>
    </source>
</evidence>
<sequence>MRMPRSENREKTAILFLSSCLQATKQCEFQAVLDVNTSTESCPKVTISLAYPKKHTSLSIAFNQSLKTSNINAITERVAPLRLTAAPQTGDVAVVPPLSGVLVDPVDWVELLDGFGLELIDVSVDDNASASPVPRSFVHSDDVLNRGRGVGGR</sequence>
<protein>
    <submittedName>
        <fullName evidence="1">Uncharacterized protein</fullName>
    </submittedName>
</protein>
<organism evidence="1 2">
    <name type="scientific">Planoprotostelium fungivorum</name>
    <dbReference type="NCBI Taxonomy" id="1890364"/>
    <lineage>
        <taxon>Eukaryota</taxon>
        <taxon>Amoebozoa</taxon>
        <taxon>Evosea</taxon>
        <taxon>Variosea</taxon>
        <taxon>Cavosteliida</taxon>
        <taxon>Cavosteliaceae</taxon>
        <taxon>Planoprotostelium</taxon>
    </lineage>
</organism>
<keyword evidence="2" id="KW-1185">Reference proteome</keyword>
<reference evidence="1 2" key="1">
    <citation type="journal article" date="2018" name="Genome Biol. Evol.">
        <title>Multiple Roots of Fruiting Body Formation in Amoebozoa.</title>
        <authorList>
            <person name="Hillmann F."/>
            <person name="Forbes G."/>
            <person name="Novohradska S."/>
            <person name="Ferling I."/>
            <person name="Riege K."/>
            <person name="Groth M."/>
            <person name="Westermann M."/>
            <person name="Marz M."/>
            <person name="Spaller T."/>
            <person name="Winckler T."/>
            <person name="Schaap P."/>
            <person name="Glockner G."/>
        </authorList>
    </citation>
    <scope>NUCLEOTIDE SEQUENCE [LARGE SCALE GENOMIC DNA]</scope>
    <source>
        <strain evidence="1 2">Jena</strain>
    </source>
</reference>
<name>A0A2P6MYQ4_9EUKA</name>
<accession>A0A2P6MYQ4</accession>
<dbReference type="EMBL" id="MDYQ01000298">
    <property type="protein sequence ID" value="PRP76829.1"/>
    <property type="molecule type" value="Genomic_DNA"/>
</dbReference>